<reference evidence="2 3" key="1">
    <citation type="submission" date="2019-11" db="EMBL/GenBank/DDBJ databases">
        <title>The genome sequence of Methylocystis heyeri.</title>
        <authorList>
            <person name="Oshkin I.Y."/>
            <person name="Miroshnikov K."/>
            <person name="Dedysh S.N."/>
        </authorList>
    </citation>
    <scope>NUCLEOTIDE SEQUENCE [LARGE SCALE GENOMIC DNA]</scope>
    <source>
        <strain evidence="2 3">H2</strain>
    </source>
</reference>
<gene>
    <name evidence="2" type="ORF">H2LOC_014640</name>
</gene>
<evidence type="ECO:0008006" key="4">
    <source>
        <dbReference type="Google" id="ProtNLM"/>
    </source>
</evidence>
<name>A0A6B8KIF9_9HYPH</name>
<dbReference type="KEGG" id="mhey:H2LOC_014640"/>
<feature type="signal peptide" evidence="1">
    <location>
        <begin position="1"/>
        <end position="26"/>
    </location>
</feature>
<sequence>MFTGLVTRFLFCVGLLMQIGAPLAGAAAVEHDGAFQTLCRILHDGEYASAALASANDPQKAPLGQHRHHDCPLCPFGASGAFSPSEGFAGWARIAVFLRLAPPPVASAISRRALRIGAAPRAPPALV</sequence>
<proteinExistence type="predicted"/>
<dbReference type="Proteomes" id="UP000309061">
    <property type="component" value="Chromosome"/>
</dbReference>
<keyword evidence="3" id="KW-1185">Reference proteome</keyword>
<feature type="chain" id="PRO_5025634896" description="DUF2946 domain-containing protein" evidence="1">
    <location>
        <begin position="27"/>
        <end position="127"/>
    </location>
</feature>
<evidence type="ECO:0000313" key="2">
    <source>
        <dbReference type="EMBL" id="QGM46831.1"/>
    </source>
</evidence>
<accession>A0A6B8KIF9</accession>
<dbReference type="InterPro" id="IPR021333">
    <property type="entry name" value="DUF2946"/>
</dbReference>
<evidence type="ECO:0000256" key="1">
    <source>
        <dbReference type="SAM" id="SignalP"/>
    </source>
</evidence>
<dbReference type="RefSeq" id="WP_136497722.1">
    <property type="nucleotide sequence ID" value="NZ_CP046052.1"/>
</dbReference>
<dbReference type="Pfam" id="PF11162">
    <property type="entry name" value="DUF2946"/>
    <property type="match status" value="1"/>
</dbReference>
<keyword evidence="1" id="KW-0732">Signal</keyword>
<protein>
    <recommendedName>
        <fullName evidence="4">DUF2946 domain-containing protein</fullName>
    </recommendedName>
</protein>
<dbReference type="EMBL" id="CP046052">
    <property type="protein sequence ID" value="QGM46831.1"/>
    <property type="molecule type" value="Genomic_DNA"/>
</dbReference>
<organism evidence="2 3">
    <name type="scientific">Methylocystis heyeri</name>
    <dbReference type="NCBI Taxonomy" id="391905"/>
    <lineage>
        <taxon>Bacteria</taxon>
        <taxon>Pseudomonadati</taxon>
        <taxon>Pseudomonadota</taxon>
        <taxon>Alphaproteobacteria</taxon>
        <taxon>Hyphomicrobiales</taxon>
        <taxon>Methylocystaceae</taxon>
        <taxon>Methylocystis</taxon>
    </lineage>
</organism>
<evidence type="ECO:0000313" key="3">
    <source>
        <dbReference type="Proteomes" id="UP000309061"/>
    </source>
</evidence>
<dbReference type="AlphaFoldDB" id="A0A6B8KIF9"/>